<feature type="region of interest" description="Disordered" evidence="1">
    <location>
        <begin position="77"/>
        <end position="222"/>
    </location>
</feature>
<organism evidence="2 3">
    <name type="scientific">Toxoplasma gondii (strain ATCC 50611 / Me49)</name>
    <dbReference type="NCBI Taxonomy" id="508771"/>
    <lineage>
        <taxon>Eukaryota</taxon>
        <taxon>Sar</taxon>
        <taxon>Alveolata</taxon>
        <taxon>Apicomplexa</taxon>
        <taxon>Conoidasida</taxon>
        <taxon>Coccidia</taxon>
        <taxon>Eucoccidiorida</taxon>
        <taxon>Eimeriorina</taxon>
        <taxon>Sarcocystidae</taxon>
        <taxon>Toxoplasma</taxon>
    </lineage>
</organism>
<evidence type="ECO:0000313" key="3">
    <source>
        <dbReference type="Proteomes" id="UP000001529"/>
    </source>
</evidence>
<dbReference type="VEuPathDB" id="ToxoDB:TGME49_299010"/>
<proteinExistence type="predicted"/>
<protein>
    <submittedName>
        <fullName evidence="2">Uncharacterized protein</fullName>
    </submittedName>
</protein>
<evidence type="ECO:0000313" key="2">
    <source>
        <dbReference type="EMBL" id="EPT31631.1"/>
    </source>
</evidence>
<sequence>MLRSIGKPDFSRVCIDGRKKQVKHENAGTNTVDLSYVASAYCPIQSQRNPRATDSVSGVVLLERWSASDPPLYFCVHGTPAPPLPEDTPDETMPHPIQDAPAEMTQSNSPESETSTTGREDASKELQIEELPRPPEKAQAAAGREDESKEPQTPTGREDESKETRTPVSRRPSGRAQAAESRRSSRKGQAAAGREDASKGPQTETGSVNPEEGPSGQQKVRCRVGWHCRRVSWPTRGRHLLCRKEQ</sequence>
<gene>
    <name evidence="2" type="ORF">TGME49_299010</name>
</gene>
<feature type="compositionally biased region" description="Basic and acidic residues" evidence="1">
    <location>
        <begin position="143"/>
        <end position="165"/>
    </location>
</feature>
<dbReference type="KEGG" id="tgo:TGME49_299010"/>
<dbReference type="OrthoDB" id="10658658at2759"/>
<dbReference type="EMBL" id="KE138817">
    <property type="protein sequence ID" value="EPT31631.1"/>
    <property type="molecule type" value="Genomic_DNA"/>
</dbReference>
<feature type="compositionally biased region" description="Polar residues" evidence="1">
    <location>
        <begin position="104"/>
        <end position="117"/>
    </location>
</feature>
<evidence type="ECO:0000256" key="1">
    <source>
        <dbReference type="SAM" id="MobiDB-lite"/>
    </source>
</evidence>
<feature type="compositionally biased region" description="Basic and acidic residues" evidence="1">
    <location>
        <begin position="118"/>
        <end position="136"/>
    </location>
</feature>
<accession>S8F713</accession>
<dbReference type="RefSeq" id="XP_018638094.1">
    <property type="nucleotide sequence ID" value="XM_018782357.1"/>
</dbReference>
<dbReference type="GeneID" id="7895202"/>
<name>S8F713_TOXGM</name>
<keyword evidence="3" id="KW-1185">Reference proteome</keyword>
<reference evidence="2" key="1">
    <citation type="submission" date="2013-04" db="EMBL/GenBank/DDBJ databases">
        <authorList>
            <person name="Sibley D."/>
            <person name="Venepally P."/>
            <person name="Karamycheva S."/>
            <person name="Hadjithomas M."/>
            <person name="Khan A."/>
            <person name="Brunk B."/>
            <person name="Roos D."/>
            <person name="Caler E."/>
            <person name="Lorenzi H."/>
        </authorList>
    </citation>
    <scope>NUCLEOTIDE SEQUENCE [LARGE SCALE GENOMIC DNA]</scope>
    <source>
        <strain evidence="2">ME49</strain>
    </source>
</reference>
<dbReference type="EMBL" id="CM002037">
    <property type="protein sequence ID" value="EPT31631.1"/>
    <property type="molecule type" value="Genomic_DNA"/>
</dbReference>
<dbReference type="Proteomes" id="UP000001529">
    <property type="component" value="Chromosome III"/>
</dbReference>
<dbReference type="AlphaFoldDB" id="S8F713"/>